<sequence>MISSFSTALFVGWRSGFDGGDEQNFQLEYRKVNSLKGIPDSAEPTAVYIDARNASYLTLYGDDDLTLKSSRALPFVTYIIYNISYLNPLSTYWFRVRARNVLGSSDWTPVTTAMTSDVQESAALPRPLALYYNVALQKIDFEVKFSE</sequence>
<dbReference type="InterPro" id="IPR003961">
    <property type="entry name" value="FN3_dom"/>
</dbReference>
<dbReference type="OrthoDB" id="5857426at2759"/>
<dbReference type="AlphaFoldDB" id="A0A183F013"/>
<evidence type="ECO:0000313" key="1">
    <source>
        <dbReference type="EMBL" id="VDN45724.1"/>
    </source>
</evidence>
<dbReference type="InterPro" id="IPR013783">
    <property type="entry name" value="Ig-like_fold"/>
</dbReference>
<dbReference type="EMBL" id="UYRT01111872">
    <property type="protein sequence ID" value="VDN45724.1"/>
    <property type="molecule type" value="Genomic_DNA"/>
</dbReference>
<proteinExistence type="predicted"/>
<accession>A0A183F013</accession>
<reference evidence="3" key="1">
    <citation type="submission" date="2016-06" db="UniProtKB">
        <authorList>
            <consortium name="WormBaseParasite"/>
        </authorList>
    </citation>
    <scope>IDENTIFICATION</scope>
</reference>
<dbReference type="InterPro" id="IPR036116">
    <property type="entry name" value="FN3_sf"/>
</dbReference>
<dbReference type="Proteomes" id="UP000271098">
    <property type="component" value="Unassembled WGS sequence"/>
</dbReference>
<reference evidence="1 2" key="2">
    <citation type="submission" date="2018-11" db="EMBL/GenBank/DDBJ databases">
        <authorList>
            <consortium name="Pathogen Informatics"/>
        </authorList>
    </citation>
    <scope>NUCLEOTIDE SEQUENCE [LARGE SCALE GENOMIC DNA]</scope>
</reference>
<dbReference type="Gene3D" id="2.60.40.10">
    <property type="entry name" value="Immunoglobulins"/>
    <property type="match status" value="1"/>
</dbReference>
<gene>
    <name evidence="1" type="ORF">GPUH_LOCUS26557</name>
</gene>
<evidence type="ECO:0000313" key="2">
    <source>
        <dbReference type="Proteomes" id="UP000271098"/>
    </source>
</evidence>
<organism evidence="3">
    <name type="scientific">Gongylonema pulchrum</name>
    <dbReference type="NCBI Taxonomy" id="637853"/>
    <lineage>
        <taxon>Eukaryota</taxon>
        <taxon>Metazoa</taxon>
        <taxon>Ecdysozoa</taxon>
        <taxon>Nematoda</taxon>
        <taxon>Chromadorea</taxon>
        <taxon>Rhabditida</taxon>
        <taxon>Spirurina</taxon>
        <taxon>Spiruromorpha</taxon>
        <taxon>Spiruroidea</taxon>
        <taxon>Gongylonematidae</taxon>
        <taxon>Gongylonema</taxon>
    </lineage>
</organism>
<dbReference type="SUPFAM" id="SSF49265">
    <property type="entry name" value="Fibronectin type III"/>
    <property type="match status" value="1"/>
</dbReference>
<keyword evidence="2" id="KW-1185">Reference proteome</keyword>
<name>A0A183F013_9BILA</name>
<dbReference type="CDD" id="cd00063">
    <property type="entry name" value="FN3"/>
    <property type="match status" value="1"/>
</dbReference>
<evidence type="ECO:0000313" key="3">
    <source>
        <dbReference type="WBParaSite" id="GPUH_0002658401-mRNA-1"/>
    </source>
</evidence>
<dbReference type="WBParaSite" id="GPUH_0002658401-mRNA-1">
    <property type="protein sequence ID" value="GPUH_0002658401-mRNA-1"/>
    <property type="gene ID" value="GPUH_0002658401"/>
</dbReference>
<protein>
    <submittedName>
        <fullName evidence="3">Fibronectin type-III domain-containing protein</fullName>
    </submittedName>
</protein>